<evidence type="ECO:0000313" key="2">
    <source>
        <dbReference type="EMBL" id="RMC18024.1"/>
    </source>
</evidence>
<keyword evidence="3" id="KW-1185">Reference proteome</keyword>
<protein>
    <submittedName>
        <fullName evidence="2">Uncharacterized protein</fullName>
    </submittedName>
</protein>
<accession>A0A3M0L2P1</accession>
<organism evidence="2 3">
    <name type="scientific">Hirundo rustica rustica</name>
    <dbReference type="NCBI Taxonomy" id="333673"/>
    <lineage>
        <taxon>Eukaryota</taxon>
        <taxon>Metazoa</taxon>
        <taxon>Chordata</taxon>
        <taxon>Craniata</taxon>
        <taxon>Vertebrata</taxon>
        <taxon>Euteleostomi</taxon>
        <taxon>Archelosauria</taxon>
        <taxon>Archosauria</taxon>
        <taxon>Dinosauria</taxon>
        <taxon>Saurischia</taxon>
        <taxon>Theropoda</taxon>
        <taxon>Coelurosauria</taxon>
        <taxon>Aves</taxon>
        <taxon>Neognathae</taxon>
        <taxon>Neoaves</taxon>
        <taxon>Telluraves</taxon>
        <taxon>Australaves</taxon>
        <taxon>Passeriformes</taxon>
        <taxon>Sylvioidea</taxon>
        <taxon>Hirundinidae</taxon>
        <taxon>Hirundo</taxon>
    </lineage>
</organism>
<gene>
    <name evidence="2" type="ORF">DUI87_04902</name>
</gene>
<name>A0A3M0L2P1_HIRRU</name>
<sequence>MMTQEKDLHQNQKPKLLAQDQKPMFDSFSLKDLRGLRKDHQQQPDESIISWLDHLWDAAGEATILDGTEARHLGSLSQDPVIDQEIMREASPCSLWDCGENMNRWDGKSTAALAQRVCELKEVKTQRGSSTKREAAPVACSRTARYDDDDMSDPLEGTSKTYAQGKKDNQA</sequence>
<evidence type="ECO:0000256" key="1">
    <source>
        <dbReference type="SAM" id="MobiDB-lite"/>
    </source>
</evidence>
<dbReference type="AlphaFoldDB" id="A0A3M0L2P1"/>
<proteinExistence type="predicted"/>
<dbReference type="EMBL" id="QRBI01000097">
    <property type="protein sequence ID" value="RMC18024.1"/>
    <property type="molecule type" value="Genomic_DNA"/>
</dbReference>
<feature type="compositionally biased region" description="Basic and acidic residues" evidence="1">
    <location>
        <begin position="124"/>
        <end position="135"/>
    </location>
</feature>
<comment type="caution">
    <text evidence="2">The sequence shown here is derived from an EMBL/GenBank/DDBJ whole genome shotgun (WGS) entry which is preliminary data.</text>
</comment>
<dbReference type="Proteomes" id="UP000269221">
    <property type="component" value="Unassembled WGS sequence"/>
</dbReference>
<feature type="region of interest" description="Disordered" evidence="1">
    <location>
        <begin position="124"/>
        <end position="171"/>
    </location>
</feature>
<evidence type="ECO:0000313" key="3">
    <source>
        <dbReference type="Proteomes" id="UP000269221"/>
    </source>
</evidence>
<feature type="region of interest" description="Disordered" evidence="1">
    <location>
        <begin position="1"/>
        <end position="22"/>
    </location>
</feature>
<feature type="compositionally biased region" description="Basic and acidic residues" evidence="1">
    <location>
        <begin position="1"/>
        <end position="10"/>
    </location>
</feature>
<reference evidence="2 3" key="1">
    <citation type="submission" date="2018-07" db="EMBL/GenBank/DDBJ databases">
        <title>A high quality draft genome assembly of the barn swallow (H. rustica rustica).</title>
        <authorList>
            <person name="Formenti G."/>
            <person name="Chiara M."/>
            <person name="Poveda L."/>
            <person name="Francoijs K.-J."/>
            <person name="Bonisoli-Alquati A."/>
            <person name="Canova L."/>
            <person name="Gianfranceschi L."/>
            <person name="Horner D.S."/>
            <person name="Saino N."/>
        </authorList>
    </citation>
    <scope>NUCLEOTIDE SEQUENCE [LARGE SCALE GENOMIC DNA]</scope>
    <source>
        <strain evidence="2">Chelidonia</strain>
        <tissue evidence="2">Blood</tissue>
    </source>
</reference>
<dbReference type="OrthoDB" id="9906618at2759"/>